<dbReference type="OrthoDB" id="203678at2759"/>
<protein>
    <recommendedName>
        <fullName evidence="3">Vacuolar protein sorting-associated protein 51 homolog</fullName>
    </recommendedName>
</protein>
<comment type="subunit">
    <text evidence="3">Component of the Golgi-associated retrograde protein (GARP) complex.</text>
</comment>
<dbReference type="GO" id="GO:1990745">
    <property type="term" value="C:EARP complex"/>
    <property type="evidence" value="ECO:0007669"/>
    <property type="project" value="TreeGrafter"/>
</dbReference>
<dbReference type="STRING" id="101127.A0A1X2GF47"/>
<feature type="coiled-coil region" evidence="4">
    <location>
        <begin position="95"/>
        <end position="122"/>
    </location>
</feature>
<dbReference type="GO" id="GO:0007030">
    <property type="term" value="P:Golgi organization"/>
    <property type="evidence" value="ECO:0007669"/>
    <property type="project" value="UniProtKB-UniRule"/>
</dbReference>
<keyword evidence="3" id="KW-0653">Protein transport</keyword>
<name>A0A1X2GF47_9FUNG</name>
<dbReference type="GO" id="GO:0006869">
    <property type="term" value="P:lipid transport"/>
    <property type="evidence" value="ECO:0007669"/>
    <property type="project" value="UniProtKB-UniRule"/>
</dbReference>
<evidence type="ECO:0000313" key="7">
    <source>
        <dbReference type="EMBL" id="ORX52382.1"/>
    </source>
</evidence>
<evidence type="ECO:0000256" key="1">
    <source>
        <dbReference type="ARBA" id="ARBA00006080"/>
    </source>
</evidence>
<dbReference type="EMBL" id="MCGT01000018">
    <property type="protein sequence ID" value="ORX52382.1"/>
    <property type="molecule type" value="Genomic_DNA"/>
</dbReference>
<sequence>MTSLPDKPKRRERNTILKKYYGLAASQPAKADPMNMDDAYFDGLKYFAKLVKEQPLNNLIKADNDLVAEVQEIEGDMKTLVYENYSKFISATDTIRKMKSNVEQMESAMDKLNEKIQTISVHNKAIHGTLQPNRQKIQQLDSVHHQLQRLEFIFALPSRLQQCETDGNYTQAVKYYARARKLLDHYQDMPTFQSIELECASIMDNIKSHLWQRIKDPDTPFSDINDQFKLLVLLKEDPPALWSSYTDVGLAWLESQQAAAPDSTNALISHFLIPLENLVRQFKSLFLSNKQGESETGSVLHLSLEDHDQAQKHLLAKLQPRLEAVFNHLTNLVDSTTTEDRVVQLEMLMDISDALVNVPALCTVAGIVARFDKYMVAWEDKLVDDLILTIPTSVKERIDTFFKEEQSNDTMLIRRFLDDFSIWFSRHLKTQALLPLQTCLRAMTDACCEQFLPRMQQAWKSMWIRLADSLLATPLDASTLLTNLSISRLCYNFADHDVLQCYRDVSTMLYGVPVTYDTPDASLASHLISDTNDMMGRFAHVGKKLLNEQIRVDGYALGARVQRIYENDHVPSTITQVTPTCAQLLSHLKTVGQWMHAIFPMFSDAHPSHHQRHRESSNNNHSLDDTDASDDPTLTPTNDMLLPTGLGLLPALNPGSDMTMNLMSNIDKLFAAHVDIYSTVDPAPALVLGSLVRMVLKAFQESVRQTPAIDTDFYQQLQVDLEFMLRGLWSLSMNEKWVHTMLLDVMTNAYHRCAEPAHLSPDDVQKIIARNLDNIS</sequence>
<keyword evidence="2 3" id="KW-0813">Transport</keyword>
<comment type="subcellular location">
    <subcellularLocation>
        <location evidence="3">Golgi apparatus</location>
        <location evidence="3">trans-Golgi network</location>
    </subcellularLocation>
</comment>
<accession>A0A1X2GF47</accession>
<dbReference type="GO" id="GO:0032456">
    <property type="term" value="P:endocytic recycling"/>
    <property type="evidence" value="ECO:0007669"/>
    <property type="project" value="TreeGrafter"/>
</dbReference>
<keyword evidence="8" id="KW-1185">Reference proteome</keyword>
<dbReference type="GO" id="GO:0005829">
    <property type="term" value="C:cytosol"/>
    <property type="evidence" value="ECO:0007669"/>
    <property type="project" value="GOC"/>
</dbReference>
<comment type="similarity">
    <text evidence="1 3">Belongs to the VPS51 family.</text>
</comment>
<evidence type="ECO:0000256" key="3">
    <source>
        <dbReference type="RuleBase" id="RU368010"/>
    </source>
</evidence>
<comment type="function">
    <text evidence="3">Acts as component of the GARP complex that is involved in retrograde transport from early and late endosomes to the trans-Golgi network (TGN).</text>
</comment>
<organism evidence="7 8">
    <name type="scientific">Hesseltinella vesiculosa</name>
    <dbReference type="NCBI Taxonomy" id="101127"/>
    <lineage>
        <taxon>Eukaryota</taxon>
        <taxon>Fungi</taxon>
        <taxon>Fungi incertae sedis</taxon>
        <taxon>Mucoromycota</taxon>
        <taxon>Mucoromycotina</taxon>
        <taxon>Mucoromycetes</taxon>
        <taxon>Mucorales</taxon>
        <taxon>Cunninghamellaceae</taxon>
        <taxon>Hesseltinella</taxon>
    </lineage>
</organism>
<comment type="caution">
    <text evidence="7">The sequence shown here is derived from an EMBL/GenBank/DDBJ whole genome shotgun (WGS) entry which is preliminary data.</text>
</comment>
<reference evidence="7 8" key="1">
    <citation type="submission" date="2016-07" db="EMBL/GenBank/DDBJ databases">
        <title>Pervasive Adenine N6-methylation of Active Genes in Fungi.</title>
        <authorList>
            <consortium name="DOE Joint Genome Institute"/>
            <person name="Mondo S.J."/>
            <person name="Dannebaum R.O."/>
            <person name="Kuo R.C."/>
            <person name="Labutti K."/>
            <person name="Haridas S."/>
            <person name="Kuo A."/>
            <person name="Salamov A."/>
            <person name="Ahrendt S.R."/>
            <person name="Lipzen A."/>
            <person name="Sullivan W."/>
            <person name="Andreopoulos W.B."/>
            <person name="Clum A."/>
            <person name="Lindquist E."/>
            <person name="Daum C."/>
            <person name="Ramamoorthy G.K."/>
            <person name="Gryganskyi A."/>
            <person name="Culley D."/>
            <person name="Magnuson J.K."/>
            <person name="James T.Y."/>
            <person name="O'Malley M.A."/>
            <person name="Stajich J.E."/>
            <person name="Spatafora J.W."/>
            <person name="Visel A."/>
            <person name="Grigoriev I.V."/>
        </authorList>
    </citation>
    <scope>NUCLEOTIDE SEQUENCE [LARGE SCALE GENOMIC DNA]</scope>
    <source>
        <strain evidence="7 8">NRRL 3301</strain>
    </source>
</reference>
<proteinExistence type="inferred from homology"/>
<dbReference type="InterPro" id="IPR014812">
    <property type="entry name" value="Vps51"/>
</dbReference>
<dbReference type="PANTHER" id="PTHR15954">
    <property type="entry name" value="VACUOLAR PROTEIN SORTING-ASSOCIATED PROTEIN 51 HOMOLOG"/>
    <property type="match status" value="1"/>
</dbReference>
<dbReference type="GO" id="GO:0000938">
    <property type="term" value="C:GARP complex"/>
    <property type="evidence" value="ECO:0007669"/>
    <property type="project" value="UniProtKB-UniRule"/>
</dbReference>
<evidence type="ECO:0000259" key="6">
    <source>
        <dbReference type="Pfam" id="PF15469"/>
    </source>
</evidence>
<dbReference type="InterPro" id="IPR039481">
    <property type="entry name" value="EXOC2/Sec5_N_dom"/>
</dbReference>
<evidence type="ECO:0000256" key="4">
    <source>
        <dbReference type="SAM" id="Coils"/>
    </source>
</evidence>
<dbReference type="PANTHER" id="PTHR15954:SF4">
    <property type="entry name" value="VACUOLAR PROTEIN SORTING-ASSOCIATED PROTEIN 51 HOMOLOG"/>
    <property type="match status" value="1"/>
</dbReference>
<evidence type="ECO:0000256" key="2">
    <source>
        <dbReference type="ARBA" id="ARBA00022448"/>
    </source>
</evidence>
<dbReference type="GO" id="GO:0048193">
    <property type="term" value="P:Golgi vesicle transport"/>
    <property type="evidence" value="ECO:0007669"/>
    <property type="project" value="TreeGrafter"/>
</dbReference>
<keyword evidence="3" id="KW-0333">Golgi apparatus</keyword>
<dbReference type="GO" id="GO:0016020">
    <property type="term" value="C:membrane"/>
    <property type="evidence" value="ECO:0007669"/>
    <property type="project" value="TreeGrafter"/>
</dbReference>
<feature type="region of interest" description="Disordered" evidence="5">
    <location>
        <begin position="606"/>
        <end position="637"/>
    </location>
</feature>
<dbReference type="GO" id="GO:0042147">
    <property type="term" value="P:retrograde transport, endosome to Golgi"/>
    <property type="evidence" value="ECO:0007669"/>
    <property type="project" value="UniProtKB-UniRule"/>
</dbReference>
<evidence type="ECO:0000256" key="5">
    <source>
        <dbReference type="SAM" id="MobiDB-lite"/>
    </source>
</evidence>
<gene>
    <name evidence="7" type="ORF">DM01DRAFT_1336753</name>
</gene>
<dbReference type="Pfam" id="PF15469">
    <property type="entry name" value="Sec5"/>
    <property type="match status" value="1"/>
</dbReference>
<feature type="domain" description="Exocyst complex component EXOC2/Sec5 N-terminal" evidence="6">
    <location>
        <begin position="36"/>
        <end position="235"/>
    </location>
</feature>
<dbReference type="AlphaFoldDB" id="A0A1X2GF47"/>
<keyword evidence="3" id="KW-0445">Lipid transport</keyword>
<evidence type="ECO:0000313" key="8">
    <source>
        <dbReference type="Proteomes" id="UP000242146"/>
    </source>
</evidence>
<dbReference type="Proteomes" id="UP000242146">
    <property type="component" value="Unassembled WGS sequence"/>
</dbReference>
<keyword evidence="4" id="KW-0175">Coiled coil</keyword>
<dbReference type="GO" id="GO:0015031">
    <property type="term" value="P:protein transport"/>
    <property type="evidence" value="ECO:0007669"/>
    <property type="project" value="UniProtKB-UniRule"/>
</dbReference>